<sequence length="72" mass="8974">MIGLLITEQEQKELEYVLKRELDELLFDFADKRIHRIVKKTMEERYKLLFTLFTRIAPPEDCTRYMRKRIFY</sequence>
<gene>
    <name evidence="1" type="ORF">BACCIP111899_03443</name>
</gene>
<evidence type="ECO:0000313" key="2">
    <source>
        <dbReference type="Proteomes" id="UP000789423"/>
    </source>
</evidence>
<protein>
    <submittedName>
        <fullName evidence="1">Uncharacterized protein</fullName>
    </submittedName>
</protein>
<dbReference type="EMBL" id="CAKJTI010000023">
    <property type="protein sequence ID" value="CAG9614216.1"/>
    <property type="molecule type" value="Genomic_DNA"/>
</dbReference>
<reference evidence="1 2" key="1">
    <citation type="submission" date="2021-10" db="EMBL/GenBank/DDBJ databases">
        <authorList>
            <person name="Criscuolo A."/>
        </authorList>
    </citation>
    <scope>NUCLEOTIDE SEQUENCE [LARGE SCALE GENOMIC DNA]</scope>
    <source>
        <strain evidence="2">CIP 111899</strain>
    </source>
</reference>
<keyword evidence="2" id="KW-1185">Reference proteome</keyword>
<dbReference type="RefSeq" id="WP_230576188.1">
    <property type="nucleotide sequence ID" value="NZ_CAKJTI010000023.1"/>
</dbReference>
<organism evidence="1 2">
    <name type="scientific">Bacillus rhizoplanae</name>
    <dbReference type="NCBI Taxonomy" id="2880966"/>
    <lineage>
        <taxon>Bacteria</taxon>
        <taxon>Bacillati</taxon>
        <taxon>Bacillota</taxon>
        <taxon>Bacilli</taxon>
        <taxon>Bacillales</taxon>
        <taxon>Bacillaceae</taxon>
        <taxon>Bacillus</taxon>
    </lineage>
</organism>
<name>A0ABN7ZZB4_9BACI</name>
<evidence type="ECO:0000313" key="1">
    <source>
        <dbReference type="EMBL" id="CAG9614216.1"/>
    </source>
</evidence>
<accession>A0ABN7ZZB4</accession>
<comment type="caution">
    <text evidence="1">The sequence shown here is derived from an EMBL/GenBank/DDBJ whole genome shotgun (WGS) entry which is preliminary data.</text>
</comment>
<dbReference type="Proteomes" id="UP000789423">
    <property type="component" value="Unassembled WGS sequence"/>
</dbReference>
<proteinExistence type="predicted"/>